<dbReference type="Gene3D" id="3.30.1590.10">
    <property type="entry name" value="Maltooligosyl trehalose synthase, domain 2"/>
    <property type="match status" value="1"/>
</dbReference>
<dbReference type="CDD" id="cd11336">
    <property type="entry name" value="AmyAc_MTSase"/>
    <property type="match status" value="1"/>
</dbReference>
<comment type="caution">
    <text evidence="2">The sequence shown here is derived from an EMBL/GenBank/DDBJ whole genome shotgun (WGS) entry which is preliminary data.</text>
</comment>
<feature type="domain" description="Glycosyl hydrolase family 13 catalytic" evidence="1">
    <location>
        <begin position="4"/>
        <end position="680"/>
    </location>
</feature>
<dbReference type="Gene3D" id="1.10.10.470">
    <property type="entry name" value="Maltooligosyl trehalose synthase, domain 4"/>
    <property type="match status" value="1"/>
</dbReference>
<gene>
    <name evidence="2" type="primary">treY</name>
    <name evidence="2" type="ORF">ACFQ2S_10055</name>
</gene>
<dbReference type="GO" id="GO:0047470">
    <property type="term" value="F:(1,4)-alpha-D-glucan 1-alpha-D-glucosylmutase activity"/>
    <property type="evidence" value="ECO:0007669"/>
    <property type="project" value="UniProtKB-EC"/>
</dbReference>
<sequence>MFPTATYRLQLRGGVDFAAAETWLPHLASLGISHLYLSPIFTAQHGSTHGYDIIDPGEIDPALGGRAGFSRLARAARAQGLGLILDIVPNHTAFTPANPWLRDVLRYGEHSRFAHHFDIDWQAGPLVLPLLDGTFDQALERGDLTLRREAGRPVLEAPGLTLPLAPGTDISRNDRDALRAVHDAQSWRLTDWRYERDGVTHRRFFNVTSLIGMQVERAEVFEDMHALLFDLVDAGEVDGVRVDHVDGLADPTGYLRRLAANLGPVPIWVEKILVGEEQLPDWPAAGTTGYEAARAIACVLTDEAGWQRLHALWQEETGRDMSFREALAEAKDQVLREELAAELHELIALCKPVLGDDPETDAGAESIREAVFALLIAFPRYRSYIQPGRAPREVDVTLWQEVAEKAAQGLRSDRVVRALVEAILRSETAEEAALTRRFQQVSGALLAKAQEDTAGFRWVPCLAANEVGAEPDEPAWDGAQFLDWAATRGSRGLTLTSSHDTKRSEDARMRLVALTHCPDDFAALWARARALPEATAPDPNQCWYILQSLIALWQPVGQSIAQDLADRLVQHTEKALREAKETTTWAHPDAEVEQAAAAFARALVADWTRDEPPRLAPILAAGEALSRLQLELKLALPGVPDFYQGAEGALLDLTDPDNRRPVSPAEMEALCSSSGAVGAKCRLTRARLAGAEPAGDDWPAMDPGTRIMARYKPLLDRCREASFGVSHGSDVD</sequence>
<proteinExistence type="predicted"/>
<evidence type="ECO:0000259" key="1">
    <source>
        <dbReference type="SMART" id="SM00642"/>
    </source>
</evidence>
<dbReference type="InterPro" id="IPR017853">
    <property type="entry name" value="GH"/>
</dbReference>
<organism evidence="2 3">
    <name type="scientific">Tropicimonas aquimaris</name>
    <dbReference type="NCBI Taxonomy" id="914152"/>
    <lineage>
        <taxon>Bacteria</taxon>
        <taxon>Pseudomonadati</taxon>
        <taxon>Pseudomonadota</taxon>
        <taxon>Alphaproteobacteria</taxon>
        <taxon>Rhodobacterales</taxon>
        <taxon>Roseobacteraceae</taxon>
        <taxon>Tropicimonas</taxon>
    </lineage>
</organism>
<accession>A0ABW3IPN2</accession>
<protein>
    <submittedName>
        <fullName evidence="2">Malto-oligosyltrehalose synthase</fullName>
        <ecNumber evidence="2">5.4.99.15</ecNumber>
    </submittedName>
</protein>
<evidence type="ECO:0000313" key="3">
    <source>
        <dbReference type="Proteomes" id="UP001597108"/>
    </source>
</evidence>
<evidence type="ECO:0000313" key="2">
    <source>
        <dbReference type="EMBL" id="MFD0979995.1"/>
    </source>
</evidence>
<keyword evidence="3" id="KW-1185">Reference proteome</keyword>
<reference evidence="3" key="1">
    <citation type="journal article" date="2019" name="Int. J. Syst. Evol. Microbiol.">
        <title>The Global Catalogue of Microorganisms (GCM) 10K type strain sequencing project: providing services to taxonomists for standard genome sequencing and annotation.</title>
        <authorList>
            <consortium name="The Broad Institute Genomics Platform"/>
            <consortium name="The Broad Institute Genome Sequencing Center for Infectious Disease"/>
            <person name="Wu L."/>
            <person name="Ma J."/>
        </authorList>
    </citation>
    <scope>NUCLEOTIDE SEQUENCE [LARGE SCALE GENOMIC DNA]</scope>
    <source>
        <strain evidence="3">CCUG 60524</strain>
    </source>
</reference>
<dbReference type="InterPro" id="IPR013797">
    <property type="entry name" value="Maltooligo_trehalose_synth_4"/>
</dbReference>
<dbReference type="Gene3D" id="1.10.150.200">
    <property type="entry name" value="Maltooligosyl trehalose synthase, domain 3"/>
    <property type="match status" value="1"/>
</dbReference>
<dbReference type="Proteomes" id="UP001597108">
    <property type="component" value="Unassembled WGS sequence"/>
</dbReference>
<dbReference type="Gene3D" id="3.20.20.80">
    <property type="entry name" value="Glycosidases"/>
    <property type="match status" value="1"/>
</dbReference>
<dbReference type="SUPFAM" id="SSF51445">
    <property type="entry name" value="(Trans)glycosidases"/>
    <property type="match status" value="1"/>
</dbReference>
<dbReference type="EMBL" id="JBHTJT010000009">
    <property type="protein sequence ID" value="MFD0979995.1"/>
    <property type="molecule type" value="Genomic_DNA"/>
</dbReference>
<dbReference type="InterPro" id="IPR012767">
    <property type="entry name" value="Trehalose_TreY"/>
</dbReference>
<dbReference type="Pfam" id="PF00128">
    <property type="entry name" value="Alpha-amylase"/>
    <property type="match status" value="1"/>
</dbReference>
<dbReference type="EC" id="5.4.99.15" evidence="2"/>
<dbReference type="PANTHER" id="PTHR10357">
    <property type="entry name" value="ALPHA-AMYLASE FAMILY MEMBER"/>
    <property type="match status" value="1"/>
</dbReference>
<dbReference type="PANTHER" id="PTHR10357:SF216">
    <property type="entry name" value="MALTOOLIGOSYL TREHALOSE SYNTHASE-RELATED"/>
    <property type="match status" value="1"/>
</dbReference>
<name>A0ABW3IPN2_9RHOB</name>
<dbReference type="SMART" id="SM00642">
    <property type="entry name" value="Aamy"/>
    <property type="match status" value="1"/>
</dbReference>
<dbReference type="InterPro" id="IPR006047">
    <property type="entry name" value="GH13_cat_dom"/>
</dbReference>
<dbReference type="RefSeq" id="WP_386074334.1">
    <property type="nucleotide sequence ID" value="NZ_JBHTJT010000009.1"/>
</dbReference>
<dbReference type="NCBIfam" id="TIGR02401">
    <property type="entry name" value="trehalose_TreY"/>
    <property type="match status" value="1"/>
</dbReference>
<keyword evidence="2" id="KW-0413">Isomerase</keyword>